<sequence length="276" mass="30318">MAASAFRSFLRSSSISTAAREVRAAFSETIGSRPPLCLRKMRPASRRMLRSPAVLSCCVESFLPMHNATAAALMTSMLSVSMKGYGWLSEAHSCTHNMAASAFRSFLRSSSISTASREVRAAFSETICSRPPLCLRKMRPASRRMLRHFLSHIFVSNPMKKSCPSQAHSSPPLSRPSNHKQKALSIPFAKPCLPNSAQTTSHSLTSTLSTRPYRLHLVVHFELRKWLKENVSAEVSESTNSKELAGQLDLDGFPVDGGSLKPEFVDIINSATMKSS</sequence>
<dbReference type="Gene3D" id="3.20.20.70">
    <property type="entry name" value="Aldolase class I"/>
    <property type="match status" value="1"/>
</dbReference>
<dbReference type="AlphaFoldDB" id="A0AAV7HKM1"/>
<dbReference type="PANTHER" id="PTHR33156">
    <property type="entry name" value="OS02G0230000 PROTEIN"/>
    <property type="match status" value="1"/>
</dbReference>
<evidence type="ECO:0000313" key="2">
    <source>
        <dbReference type="EMBL" id="KAH0467855.1"/>
    </source>
</evidence>
<evidence type="ECO:0000256" key="1">
    <source>
        <dbReference type="SAM" id="MobiDB-lite"/>
    </source>
</evidence>
<proteinExistence type="predicted"/>
<feature type="region of interest" description="Disordered" evidence="1">
    <location>
        <begin position="161"/>
        <end position="180"/>
    </location>
</feature>
<dbReference type="InterPro" id="IPR013785">
    <property type="entry name" value="Aldolase_TIM"/>
</dbReference>
<feature type="compositionally biased region" description="Polar residues" evidence="1">
    <location>
        <begin position="163"/>
        <end position="176"/>
    </location>
</feature>
<dbReference type="EMBL" id="JAGFBR010000004">
    <property type="protein sequence ID" value="KAH0467855.1"/>
    <property type="molecule type" value="Genomic_DNA"/>
</dbReference>
<dbReference type="InterPro" id="IPR043459">
    <property type="entry name" value="NFD6/NOXY2-like"/>
</dbReference>
<keyword evidence="3" id="KW-1185">Reference proteome</keyword>
<dbReference type="Proteomes" id="UP000775213">
    <property type="component" value="Unassembled WGS sequence"/>
</dbReference>
<organism evidence="2 3">
    <name type="scientific">Dendrobium chrysotoxum</name>
    <name type="common">Orchid</name>
    <dbReference type="NCBI Taxonomy" id="161865"/>
    <lineage>
        <taxon>Eukaryota</taxon>
        <taxon>Viridiplantae</taxon>
        <taxon>Streptophyta</taxon>
        <taxon>Embryophyta</taxon>
        <taxon>Tracheophyta</taxon>
        <taxon>Spermatophyta</taxon>
        <taxon>Magnoliopsida</taxon>
        <taxon>Liliopsida</taxon>
        <taxon>Asparagales</taxon>
        <taxon>Orchidaceae</taxon>
        <taxon>Epidendroideae</taxon>
        <taxon>Malaxideae</taxon>
        <taxon>Dendrobiinae</taxon>
        <taxon>Dendrobium</taxon>
    </lineage>
</organism>
<evidence type="ECO:0008006" key="4">
    <source>
        <dbReference type="Google" id="ProtNLM"/>
    </source>
</evidence>
<reference evidence="2 3" key="1">
    <citation type="journal article" date="2021" name="Hortic Res">
        <title>Chromosome-scale assembly of the Dendrobium chrysotoxum genome enhances the understanding of orchid evolution.</title>
        <authorList>
            <person name="Zhang Y."/>
            <person name="Zhang G.Q."/>
            <person name="Zhang D."/>
            <person name="Liu X.D."/>
            <person name="Xu X.Y."/>
            <person name="Sun W.H."/>
            <person name="Yu X."/>
            <person name="Zhu X."/>
            <person name="Wang Z.W."/>
            <person name="Zhao X."/>
            <person name="Zhong W.Y."/>
            <person name="Chen H."/>
            <person name="Yin W.L."/>
            <person name="Huang T."/>
            <person name="Niu S.C."/>
            <person name="Liu Z.J."/>
        </authorList>
    </citation>
    <scope>NUCLEOTIDE SEQUENCE [LARGE SCALE GENOMIC DNA]</scope>
    <source>
        <strain evidence="2">Lindl</strain>
    </source>
</reference>
<dbReference type="PANTHER" id="PTHR33156:SF59">
    <property type="entry name" value="PROTEIN NUCLEAR FUSION DEFECTIVE 6, CHLOROPLASTIC_MITOCHONDRIAL-LIKE"/>
    <property type="match status" value="1"/>
</dbReference>
<gene>
    <name evidence="2" type="ORF">IEQ34_002888</name>
</gene>
<dbReference type="GO" id="GO:0005739">
    <property type="term" value="C:mitochondrion"/>
    <property type="evidence" value="ECO:0007669"/>
    <property type="project" value="TreeGrafter"/>
</dbReference>
<evidence type="ECO:0000313" key="3">
    <source>
        <dbReference type="Proteomes" id="UP000775213"/>
    </source>
</evidence>
<protein>
    <recommendedName>
        <fullName evidence="4">Protein NUCLEAR FUSION DEFECTIVE 6, chloroplastic/mitochondrial-like</fullName>
    </recommendedName>
</protein>
<name>A0AAV7HKM1_DENCH</name>
<comment type="caution">
    <text evidence="2">The sequence shown here is derived from an EMBL/GenBank/DDBJ whole genome shotgun (WGS) entry which is preliminary data.</text>
</comment>
<accession>A0AAV7HKM1</accession>